<dbReference type="AlphaFoldDB" id="A0A0C9UEG0"/>
<dbReference type="SUPFAM" id="SSF51569">
    <property type="entry name" value="Aldolase"/>
    <property type="match status" value="1"/>
</dbReference>
<dbReference type="InterPro" id="IPR001381">
    <property type="entry name" value="DHquinase_I"/>
</dbReference>
<organism evidence="1 2">
    <name type="scientific">Sphaerobolus stellatus (strain SS14)</name>
    <dbReference type="NCBI Taxonomy" id="990650"/>
    <lineage>
        <taxon>Eukaryota</taxon>
        <taxon>Fungi</taxon>
        <taxon>Dikarya</taxon>
        <taxon>Basidiomycota</taxon>
        <taxon>Agaricomycotina</taxon>
        <taxon>Agaricomycetes</taxon>
        <taxon>Phallomycetidae</taxon>
        <taxon>Geastrales</taxon>
        <taxon>Sphaerobolaceae</taxon>
        <taxon>Sphaerobolus</taxon>
    </lineage>
</organism>
<keyword evidence="2" id="KW-1185">Reference proteome</keyword>
<evidence type="ECO:0000313" key="1">
    <source>
        <dbReference type="EMBL" id="KIJ23595.1"/>
    </source>
</evidence>
<dbReference type="CDD" id="cd00502">
    <property type="entry name" value="DHQase_I"/>
    <property type="match status" value="1"/>
</dbReference>
<dbReference type="HOGENOM" id="CLU_2164531_0_0_1"/>
<evidence type="ECO:0008006" key="3">
    <source>
        <dbReference type="Google" id="ProtNLM"/>
    </source>
</evidence>
<dbReference type="GO" id="GO:0003855">
    <property type="term" value="F:3-dehydroquinate dehydratase activity"/>
    <property type="evidence" value="ECO:0007669"/>
    <property type="project" value="InterPro"/>
</dbReference>
<feature type="non-terminal residue" evidence="1">
    <location>
        <position position="111"/>
    </location>
</feature>
<evidence type="ECO:0000313" key="2">
    <source>
        <dbReference type="Proteomes" id="UP000054279"/>
    </source>
</evidence>
<accession>A0A0C9UEG0</accession>
<feature type="non-terminal residue" evidence="1">
    <location>
        <position position="1"/>
    </location>
</feature>
<proteinExistence type="predicted"/>
<protein>
    <recommendedName>
        <fullName evidence="3">3-dehydroquinate dehydratase</fullName>
    </recommendedName>
</protein>
<dbReference type="InterPro" id="IPR013785">
    <property type="entry name" value="Aldolase_TIM"/>
</dbReference>
<dbReference type="Pfam" id="PF01487">
    <property type="entry name" value="DHquinase_I"/>
    <property type="match status" value="1"/>
</dbReference>
<name>A0A0C9UEG0_SPHS4</name>
<gene>
    <name evidence="1" type="ORF">M422DRAFT_145501</name>
</gene>
<dbReference type="OrthoDB" id="197068at2759"/>
<dbReference type="EMBL" id="KN837629">
    <property type="protein sequence ID" value="KIJ23595.1"/>
    <property type="molecule type" value="Genomic_DNA"/>
</dbReference>
<dbReference type="Proteomes" id="UP000054279">
    <property type="component" value="Unassembled WGS sequence"/>
</dbReference>
<dbReference type="Gene3D" id="3.20.20.70">
    <property type="entry name" value="Aldolase class I"/>
    <property type="match status" value="1"/>
</dbReference>
<sequence length="111" mass="12263">PDDGEEAALALMNLGIRMGCEYIDVEISWSAKLQEAVKATKGASQIIASWHDWSGNMRWDRADVREEYSRAAELGDIVKIIGKVNTVADNFTLQQFASAMTFKPLIAINMG</sequence>
<reference evidence="1 2" key="1">
    <citation type="submission" date="2014-06" db="EMBL/GenBank/DDBJ databases">
        <title>Evolutionary Origins and Diversification of the Mycorrhizal Mutualists.</title>
        <authorList>
            <consortium name="DOE Joint Genome Institute"/>
            <consortium name="Mycorrhizal Genomics Consortium"/>
            <person name="Kohler A."/>
            <person name="Kuo A."/>
            <person name="Nagy L.G."/>
            <person name="Floudas D."/>
            <person name="Copeland A."/>
            <person name="Barry K.W."/>
            <person name="Cichocki N."/>
            <person name="Veneault-Fourrey C."/>
            <person name="LaButti K."/>
            <person name="Lindquist E.A."/>
            <person name="Lipzen A."/>
            <person name="Lundell T."/>
            <person name="Morin E."/>
            <person name="Murat C."/>
            <person name="Riley R."/>
            <person name="Ohm R."/>
            <person name="Sun H."/>
            <person name="Tunlid A."/>
            <person name="Henrissat B."/>
            <person name="Grigoriev I.V."/>
            <person name="Hibbett D.S."/>
            <person name="Martin F."/>
        </authorList>
    </citation>
    <scope>NUCLEOTIDE SEQUENCE [LARGE SCALE GENOMIC DNA]</scope>
    <source>
        <strain evidence="1 2">SS14</strain>
    </source>
</reference>